<reference evidence="1" key="2">
    <citation type="journal article" date="2015" name="Fish Shellfish Immunol.">
        <title>Early steps in the European eel (Anguilla anguilla)-Vibrio vulnificus interaction in the gills: Role of the RtxA13 toxin.</title>
        <authorList>
            <person name="Callol A."/>
            <person name="Pajuelo D."/>
            <person name="Ebbesson L."/>
            <person name="Teles M."/>
            <person name="MacKenzie S."/>
            <person name="Amaro C."/>
        </authorList>
    </citation>
    <scope>NUCLEOTIDE SEQUENCE</scope>
</reference>
<name>A0A0E9USE2_ANGAN</name>
<reference evidence="1" key="1">
    <citation type="submission" date="2014-11" db="EMBL/GenBank/DDBJ databases">
        <authorList>
            <person name="Amaro Gonzalez C."/>
        </authorList>
    </citation>
    <scope>NUCLEOTIDE SEQUENCE</scope>
</reference>
<sequence length="8" mass="878">MPLYNAGI</sequence>
<dbReference type="EMBL" id="GBXM01040442">
    <property type="protein sequence ID" value="JAH68135.1"/>
    <property type="molecule type" value="Transcribed_RNA"/>
</dbReference>
<proteinExistence type="predicted"/>
<organism evidence="1">
    <name type="scientific">Anguilla anguilla</name>
    <name type="common">European freshwater eel</name>
    <name type="synonym">Muraena anguilla</name>
    <dbReference type="NCBI Taxonomy" id="7936"/>
    <lineage>
        <taxon>Eukaryota</taxon>
        <taxon>Metazoa</taxon>
        <taxon>Chordata</taxon>
        <taxon>Craniata</taxon>
        <taxon>Vertebrata</taxon>
        <taxon>Euteleostomi</taxon>
        <taxon>Actinopterygii</taxon>
        <taxon>Neopterygii</taxon>
        <taxon>Teleostei</taxon>
        <taxon>Anguilliformes</taxon>
        <taxon>Anguillidae</taxon>
        <taxon>Anguilla</taxon>
    </lineage>
</organism>
<evidence type="ECO:0000313" key="1">
    <source>
        <dbReference type="EMBL" id="JAH68135.1"/>
    </source>
</evidence>
<protein>
    <submittedName>
        <fullName evidence="1">Uncharacterized protein</fullName>
    </submittedName>
</protein>
<accession>A0A0E9USE2</accession>